<dbReference type="Pfam" id="PF03803">
    <property type="entry name" value="Scramblase"/>
    <property type="match status" value="1"/>
</dbReference>
<keyword evidence="2" id="KW-0449">Lipoprotein</keyword>
<keyword evidence="4" id="KW-1185">Reference proteome</keyword>
<sequence>MASEPHEWPQGYGYQQPQQPVIQQQPGVPGQMSWMPAPQVPMGCPQGLEYLSAVDQILIHQQVDLVEVLTGCERTNKYRICNTMSQQIYFALEDTDCCTRQCCGPGRPFEMRIVDNMQREVMHLSRPVRCQCCWWPCCLQEIEIQAPPGTVIGYVQQKPSPWKIKLEIQDSQHQHIMTINGPCCPCGCSDIEFPVFSADGSSEIGMITKQWTGCTRETFTDAANFGIQFPLDLEIKFKAILLGAVFLVDFMFFERGS</sequence>
<accession>A0AAU9XJT1</accession>
<name>A0AAU9XJT1_9CNID</name>
<keyword evidence="2" id="KW-0106">Calcium</keyword>
<dbReference type="GO" id="GO:0017128">
    <property type="term" value="F:phospholipid scramblase activity"/>
    <property type="evidence" value="ECO:0007669"/>
    <property type="project" value="InterPro"/>
</dbReference>
<dbReference type="InterPro" id="IPR005552">
    <property type="entry name" value="Scramblase"/>
</dbReference>
<dbReference type="PANTHER" id="PTHR23248">
    <property type="entry name" value="PHOSPHOLIPID SCRAMBLASE-RELATED"/>
    <property type="match status" value="1"/>
</dbReference>
<reference evidence="3 4" key="1">
    <citation type="submission" date="2022-05" db="EMBL/GenBank/DDBJ databases">
        <authorList>
            <consortium name="Genoscope - CEA"/>
            <person name="William W."/>
        </authorList>
    </citation>
    <scope>NUCLEOTIDE SEQUENCE [LARGE SCALE GENOMIC DNA]</scope>
</reference>
<evidence type="ECO:0000313" key="4">
    <source>
        <dbReference type="Proteomes" id="UP001159428"/>
    </source>
</evidence>
<dbReference type="GO" id="GO:0005886">
    <property type="term" value="C:plasma membrane"/>
    <property type="evidence" value="ECO:0007669"/>
    <property type="project" value="TreeGrafter"/>
</dbReference>
<comment type="caution">
    <text evidence="3">The sequence shown here is derived from an EMBL/GenBank/DDBJ whole genome shotgun (WGS) entry which is preliminary data.</text>
</comment>
<dbReference type="PANTHER" id="PTHR23248:SF9">
    <property type="entry name" value="PHOSPHOLIPID SCRAMBLASE"/>
    <property type="match status" value="1"/>
</dbReference>
<evidence type="ECO:0000256" key="1">
    <source>
        <dbReference type="ARBA" id="ARBA00005350"/>
    </source>
</evidence>
<proteinExistence type="inferred from homology"/>
<keyword evidence="2" id="KW-0564">Palmitate</keyword>
<organism evidence="3 4">
    <name type="scientific">Pocillopora meandrina</name>
    <dbReference type="NCBI Taxonomy" id="46732"/>
    <lineage>
        <taxon>Eukaryota</taxon>
        <taxon>Metazoa</taxon>
        <taxon>Cnidaria</taxon>
        <taxon>Anthozoa</taxon>
        <taxon>Hexacorallia</taxon>
        <taxon>Scleractinia</taxon>
        <taxon>Astrocoeniina</taxon>
        <taxon>Pocilloporidae</taxon>
        <taxon>Pocillopora</taxon>
    </lineage>
</organism>
<dbReference type="EMBL" id="CALNXJ010000046">
    <property type="protein sequence ID" value="CAH3149855.1"/>
    <property type="molecule type" value="Genomic_DNA"/>
</dbReference>
<gene>
    <name evidence="3" type="ORF">PMEA_00024532</name>
</gene>
<comment type="cofactor">
    <cofactor evidence="2">
        <name>Ca(2+)</name>
        <dbReference type="ChEBI" id="CHEBI:29108"/>
    </cofactor>
</comment>
<evidence type="ECO:0000313" key="3">
    <source>
        <dbReference type="EMBL" id="CAH3149855.1"/>
    </source>
</evidence>
<comment type="similarity">
    <text evidence="1 2">Belongs to the phospholipid scramblase family.</text>
</comment>
<evidence type="ECO:0000256" key="2">
    <source>
        <dbReference type="RuleBase" id="RU363116"/>
    </source>
</evidence>
<protein>
    <recommendedName>
        <fullName evidence="2">Phospholipid scramblase</fullName>
    </recommendedName>
</protein>
<comment type="function">
    <text evidence="2">May mediate accelerated ATP-independent bidirectional transbilayer migration of phospholipids upon binding calcium ions that results in a loss of phospholipid asymmetry in the plasma membrane.</text>
</comment>
<dbReference type="Proteomes" id="UP001159428">
    <property type="component" value="Unassembled WGS sequence"/>
</dbReference>
<dbReference type="AlphaFoldDB" id="A0AAU9XJT1"/>